<dbReference type="EMBL" id="JAHKNG010000003">
    <property type="protein sequence ID" value="MBU3029181.1"/>
    <property type="molecule type" value="Genomic_DNA"/>
</dbReference>
<dbReference type="InterPro" id="IPR049299">
    <property type="entry name" value="Thio2_N"/>
</dbReference>
<evidence type="ECO:0000313" key="3">
    <source>
        <dbReference type="EMBL" id="MBU3029181.1"/>
    </source>
</evidence>
<proteinExistence type="predicted"/>
<protein>
    <submittedName>
        <fullName evidence="3">Thioredoxin fold domain-containing protein</fullName>
    </submittedName>
</protein>
<dbReference type="PROSITE" id="PS51352">
    <property type="entry name" value="THIOREDOXIN_2"/>
    <property type="match status" value="1"/>
</dbReference>
<organism evidence="3 4">
    <name type="scientific">Paracoccus marinaquae</name>
    <dbReference type="NCBI Taxonomy" id="2841926"/>
    <lineage>
        <taxon>Bacteria</taxon>
        <taxon>Pseudomonadati</taxon>
        <taxon>Pseudomonadota</taxon>
        <taxon>Alphaproteobacteria</taxon>
        <taxon>Rhodobacterales</taxon>
        <taxon>Paracoccaceae</taxon>
        <taxon>Paracoccus</taxon>
    </lineage>
</organism>
<evidence type="ECO:0000256" key="1">
    <source>
        <dbReference type="ARBA" id="ARBA00023157"/>
    </source>
</evidence>
<dbReference type="InterPro" id="IPR013766">
    <property type="entry name" value="Thioredoxin_domain"/>
</dbReference>
<reference evidence="3" key="1">
    <citation type="submission" date="2021-06" db="EMBL/GenBank/DDBJ databases">
        <title>Paracoccus bacterium XHP0099 sp. nov., isolated from the surface waters of the Yellow Sea.</title>
        <authorList>
            <person name="Xue H."/>
            <person name="Zhang D."/>
        </authorList>
    </citation>
    <scope>NUCLEOTIDE SEQUENCE</scope>
    <source>
        <strain evidence="3">XHP0099</strain>
    </source>
</reference>
<evidence type="ECO:0000259" key="2">
    <source>
        <dbReference type="PROSITE" id="PS51352"/>
    </source>
</evidence>
<dbReference type="PANTHER" id="PTHR45663:SF11">
    <property type="entry name" value="GEO12009P1"/>
    <property type="match status" value="1"/>
</dbReference>
<dbReference type="Pfam" id="PF00085">
    <property type="entry name" value="Thioredoxin"/>
    <property type="match status" value="1"/>
</dbReference>
<dbReference type="CDD" id="cd02947">
    <property type="entry name" value="TRX_family"/>
    <property type="match status" value="1"/>
</dbReference>
<dbReference type="InterPro" id="IPR017937">
    <property type="entry name" value="Thioredoxin_CS"/>
</dbReference>
<evidence type="ECO:0000313" key="4">
    <source>
        <dbReference type="Proteomes" id="UP001166191"/>
    </source>
</evidence>
<keyword evidence="4" id="KW-1185">Reference proteome</keyword>
<feature type="domain" description="Thioredoxin" evidence="2">
    <location>
        <begin position="30"/>
        <end position="145"/>
    </location>
</feature>
<dbReference type="PROSITE" id="PS00194">
    <property type="entry name" value="THIOREDOXIN_1"/>
    <property type="match status" value="1"/>
</dbReference>
<dbReference type="PANTHER" id="PTHR45663">
    <property type="entry name" value="GEO12009P1"/>
    <property type="match status" value="1"/>
</dbReference>
<dbReference type="Proteomes" id="UP001166191">
    <property type="component" value="Unassembled WGS sequence"/>
</dbReference>
<sequence>MAETLKLTCLDCGQTNALPAARLGAAPKCGTCGAALLPAKPVAVDFETLQKAARTDGLPLLADFWAPWCGPCRAMAPEFEKAAALLKGRARLVKIDTEREPTASIRWNIRGIPAFILFRDGREVARQAGARPAADLVRFVEGATVR</sequence>
<dbReference type="Pfam" id="PF21352">
    <property type="entry name" value="Zn_ribbon_Thio2"/>
    <property type="match status" value="1"/>
</dbReference>
<accession>A0ABS6AIH3</accession>
<keyword evidence="1" id="KW-1015">Disulfide bond</keyword>
<gene>
    <name evidence="3" type="ORF">KNW02_03475</name>
</gene>
<name>A0ABS6AIH3_9RHOB</name>
<comment type="caution">
    <text evidence="3">The sequence shown here is derived from an EMBL/GenBank/DDBJ whole genome shotgun (WGS) entry which is preliminary data.</text>
</comment>